<dbReference type="Proteomes" id="UP000075950">
    <property type="component" value="Chromosome"/>
</dbReference>
<accession>A0A144M9Q6</accession>
<dbReference type="KEGG" id="bly:A2T55_02600"/>
<evidence type="ECO:0000313" key="2">
    <source>
        <dbReference type="Proteomes" id="UP000075950"/>
    </source>
</evidence>
<dbReference type="AlphaFoldDB" id="A0A144M9Q6"/>
<sequence>MLVRAVMKAQWQMPHTVSAAAFRALTIYARPAPSGHFENAAWQLSGVLGESSLFDQVIGIKLDAPHKTRYPTVQNPMVNGTKIDARGLHH</sequence>
<evidence type="ECO:0000313" key="1">
    <source>
        <dbReference type="EMBL" id="AMT92820.1"/>
    </source>
</evidence>
<reference evidence="2" key="1">
    <citation type="submission" date="2016-03" db="EMBL/GenBank/DDBJ databases">
        <authorList>
            <person name="Ploux O."/>
        </authorList>
    </citation>
    <scope>NUCLEOTIDE SEQUENCE [LARGE SCALE GENOMIC DNA]</scope>
    <source>
        <strain evidence="2">BS258</strain>
    </source>
</reference>
<protein>
    <submittedName>
        <fullName evidence="1">Uncharacterized protein</fullName>
    </submittedName>
</protein>
<organism evidence="1 2">
    <name type="scientific">Brevibacterium linens</name>
    <dbReference type="NCBI Taxonomy" id="1703"/>
    <lineage>
        <taxon>Bacteria</taxon>
        <taxon>Bacillati</taxon>
        <taxon>Actinomycetota</taxon>
        <taxon>Actinomycetes</taxon>
        <taxon>Micrococcales</taxon>
        <taxon>Brevibacteriaceae</taxon>
        <taxon>Brevibacterium</taxon>
    </lineage>
</organism>
<name>A0A144M9Q6_BRELN</name>
<proteinExistence type="predicted"/>
<gene>
    <name evidence="1" type="ORF">A2T55_02600</name>
</gene>
<dbReference type="EMBL" id="CP014869">
    <property type="protein sequence ID" value="AMT92820.1"/>
    <property type="molecule type" value="Genomic_DNA"/>
</dbReference>